<keyword evidence="6 7" id="KW-0472">Membrane</keyword>
<keyword evidence="5 7" id="KW-1133">Transmembrane helix</keyword>
<evidence type="ECO:0000256" key="6">
    <source>
        <dbReference type="ARBA" id="ARBA00023136"/>
    </source>
</evidence>
<comment type="similarity">
    <text evidence="2">Belongs to the UPF0410 family.</text>
</comment>
<dbReference type="RefSeq" id="WP_379916388.1">
    <property type="nucleotide sequence ID" value="NZ_JBHUDD010000059.1"/>
</dbReference>
<name>A0ABW4EJY2_9RHOB</name>
<evidence type="ECO:0000256" key="7">
    <source>
        <dbReference type="SAM" id="Phobius"/>
    </source>
</evidence>
<keyword evidence="9" id="KW-1185">Reference proteome</keyword>
<dbReference type="EMBL" id="JBHUDD010000059">
    <property type="protein sequence ID" value="MFD1510328.1"/>
    <property type="molecule type" value="Genomic_DNA"/>
</dbReference>
<dbReference type="InterPro" id="IPR007341">
    <property type="entry name" value="Transgly_assoc"/>
</dbReference>
<feature type="transmembrane region" description="Helical" evidence="7">
    <location>
        <begin position="31"/>
        <end position="54"/>
    </location>
</feature>
<evidence type="ECO:0000313" key="9">
    <source>
        <dbReference type="Proteomes" id="UP001597186"/>
    </source>
</evidence>
<keyword evidence="3" id="KW-1003">Cell membrane</keyword>
<organism evidence="8 9">
    <name type="scientific">Lacimonas salitolerans</name>
    <dbReference type="NCBI Taxonomy" id="1323750"/>
    <lineage>
        <taxon>Bacteria</taxon>
        <taxon>Pseudomonadati</taxon>
        <taxon>Pseudomonadota</taxon>
        <taxon>Alphaproteobacteria</taxon>
        <taxon>Rhodobacterales</taxon>
        <taxon>Paracoccaceae</taxon>
        <taxon>Lacimonas</taxon>
    </lineage>
</organism>
<gene>
    <name evidence="8" type="ORF">ACFTOW_13030</name>
</gene>
<evidence type="ECO:0000256" key="1">
    <source>
        <dbReference type="ARBA" id="ARBA00004651"/>
    </source>
</evidence>
<comment type="subcellular location">
    <subcellularLocation>
        <location evidence="1">Cell membrane</location>
        <topology evidence="1">Multi-pass membrane protein</topology>
    </subcellularLocation>
</comment>
<proteinExistence type="inferred from homology"/>
<comment type="caution">
    <text evidence="8">The sequence shown here is derived from an EMBL/GenBank/DDBJ whole genome shotgun (WGS) entry which is preliminary data.</text>
</comment>
<evidence type="ECO:0000256" key="3">
    <source>
        <dbReference type="ARBA" id="ARBA00022475"/>
    </source>
</evidence>
<evidence type="ECO:0000256" key="5">
    <source>
        <dbReference type="ARBA" id="ARBA00022989"/>
    </source>
</evidence>
<dbReference type="PANTHER" id="PTHR33884">
    <property type="entry name" value="UPF0410 PROTEIN YMGE"/>
    <property type="match status" value="1"/>
</dbReference>
<evidence type="ECO:0000313" key="8">
    <source>
        <dbReference type="EMBL" id="MFD1510328.1"/>
    </source>
</evidence>
<dbReference type="Pfam" id="PF04226">
    <property type="entry name" value="Transgly_assoc"/>
    <property type="match status" value="1"/>
</dbReference>
<reference evidence="9" key="1">
    <citation type="journal article" date="2019" name="Int. J. Syst. Evol. Microbiol.">
        <title>The Global Catalogue of Microorganisms (GCM) 10K type strain sequencing project: providing services to taxonomists for standard genome sequencing and annotation.</title>
        <authorList>
            <consortium name="The Broad Institute Genomics Platform"/>
            <consortium name="The Broad Institute Genome Sequencing Center for Infectious Disease"/>
            <person name="Wu L."/>
            <person name="Ma J."/>
        </authorList>
    </citation>
    <scope>NUCLEOTIDE SEQUENCE [LARGE SCALE GENOMIC DNA]</scope>
    <source>
        <strain evidence="9">CGMCC 1.12477</strain>
    </source>
</reference>
<keyword evidence="4 7" id="KW-0812">Transmembrane</keyword>
<accession>A0ABW4EJY2</accession>
<feature type="transmembrane region" description="Helical" evidence="7">
    <location>
        <begin position="6"/>
        <end position="24"/>
    </location>
</feature>
<sequence length="84" mass="8277">MTAQSIIVILIVGAIGGWLAGLIMKGGGFGLLGNIVMGIVGAFVAGLVLPAIGLNIGGGLLGAIVNATIGAVIVIFLIRLVKRV</sequence>
<protein>
    <submittedName>
        <fullName evidence="8">GlsB/YeaQ/YmgE family stress response membrane protein</fullName>
    </submittedName>
</protein>
<evidence type="ECO:0000256" key="2">
    <source>
        <dbReference type="ARBA" id="ARBA00011006"/>
    </source>
</evidence>
<dbReference type="PANTHER" id="PTHR33884:SF3">
    <property type="entry name" value="UPF0410 PROTEIN YMGE"/>
    <property type="match status" value="1"/>
</dbReference>
<evidence type="ECO:0000256" key="4">
    <source>
        <dbReference type="ARBA" id="ARBA00022692"/>
    </source>
</evidence>
<dbReference type="Proteomes" id="UP001597186">
    <property type="component" value="Unassembled WGS sequence"/>
</dbReference>
<feature type="transmembrane region" description="Helical" evidence="7">
    <location>
        <begin position="60"/>
        <end position="81"/>
    </location>
</feature>